<dbReference type="Proteomes" id="UP001189429">
    <property type="component" value="Unassembled WGS sequence"/>
</dbReference>
<proteinExistence type="predicted"/>
<protein>
    <recommendedName>
        <fullName evidence="2">HTH OST-type domain-containing protein</fullName>
    </recommendedName>
</protein>
<dbReference type="EMBL" id="CAUYUJ010018959">
    <property type="protein sequence ID" value="CAK0887608.1"/>
    <property type="molecule type" value="Genomic_DNA"/>
</dbReference>
<dbReference type="Pfam" id="PF14418">
    <property type="entry name" value="OHA"/>
    <property type="match status" value="1"/>
</dbReference>
<gene>
    <name evidence="3" type="ORF">PCOR1329_LOCUS68605</name>
</gene>
<sequence length="534" mass="56922">MAPAASGRALHSSRSARAVRAAKRGPGQRSQQPPGAAVGALPLLAMEEVLAAIQSLYMDELRPFGRILRKRLAEQSLAARCTAPDIDMDCLRATCVACPWLRVEDLEGGDWAALFTCYPEAFVDIYSPEDVYPAELWQAAAAYFEGLDDQHMVLPGGRYSCAQELMARGLDFLEGYSLGRVSHVVQLAISQKKLLGYLNGAVVPYGRSGSKAKDECAVRQQPFAGAPHAPSEQPLLAEWEQLRECMRSLMLHVPVDGSMPLSNVKRLFRSRFQTELSETALGHSKLSELLNDPRLQDTCFVKLQGHGYVVAHPQQPKPHGLPISLSSSIRPGSPPASPVLEEEGSLHITFAAAPASPVLEEEGSLHVTSAAAPAPPAPEEQGSLRVSFAEPAPGAGEEAGSLQVTLVDPERPSSESSPHRRYRIRNTFVEVEDEPLGQASPWAGGLRAAPLRWNTAPGCFGFDLDSDSDGDCDDEDDRGSSGRLSAVAGSAEGGPHGCAADSCSTQTGAGDEEFPWAPLGGCARGSESDLALAK</sequence>
<feature type="region of interest" description="Disordered" evidence="1">
    <location>
        <begin position="469"/>
        <end position="511"/>
    </location>
</feature>
<dbReference type="PROSITE" id="PS51644">
    <property type="entry name" value="HTH_OST"/>
    <property type="match status" value="1"/>
</dbReference>
<dbReference type="InterPro" id="IPR025605">
    <property type="entry name" value="OST-HTH/LOTUS_dom"/>
</dbReference>
<feature type="compositionally biased region" description="Low complexity" evidence="1">
    <location>
        <begin position="1"/>
        <end position="19"/>
    </location>
</feature>
<evidence type="ECO:0000313" key="4">
    <source>
        <dbReference type="Proteomes" id="UP001189429"/>
    </source>
</evidence>
<feature type="region of interest" description="Disordered" evidence="1">
    <location>
        <begin position="390"/>
        <end position="421"/>
    </location>
</feature>
<feature type="domain" description="HTH OST-type" evidence="2">
    <location>
        <begin position="238"/>
        <end position="315"/>
    </location>
</feature>
<evidence type="ECO:0000256" key="1">
    <source>
        <dbReference type="SAM" id="MobiDB-lite"/>
    </source>
</evidence>
<accession>A0ABN9WLZ9</accession>
<comment type="caution">
    <text evidence="3">The sequence shown here is derived from an EMBL/GenBank/DDBJ whole genome shotgun (WGS) entry which is preliminary data.</text>
</comment>
<feature type="compositionally biased region" description="Low complexity" evidence="1">
    <location>
        <begin position="390"/>
        <end position="400"/>
    </location>
</feature>
<keyword evidence="4" id="KW-1185">Reference proteome</keyword>
<feature type="region of interest" description="Disordered" evidence="1">
    <location>
        <begin position="1"/>
        <end position="35"/>
    </location>
</feature>
<reference evidence="3" key="1">
    <citation type="submission" date="2023-10" db="EMBL/GenBank/DDBJ databases">
        <authorList>
            <person name="Chen Y."/>
            <person name="Shah S."/>
            <person name="Dougan E. K."/>
            <person name="Thang M."/>
            <person name="Chan C."/>
        </authorList>
    </citation>
    <scope>NUCLEOTIDE SEQUENCE [LARGE SCALE GENOMIC DNA]</scope>
</reference>
<name>A0ABN9WLZ9_9DINO</name>
<dbReference type="InterPro" id="IPR025677">
    <property type="entry name" value="OST-HTH-assoc_dom"/>
</dbReference>
<feature type="non-terminal residue" evidence="3">
    <location>
        <position position="534"/>
    </location>
</feature>
<evidence type="ECO:0000259" key="2">
    <source>
        <dbReference type="PROSITE" id="PS51644"/>
    </source>
</evidence>
<evidence type="ECO:0000313" key="3">
    <source>
        <dbReference type="EMBL" id="CAK0887608.1"/>
    </source>
</evidence>
<organism evidence="3 4">
    <name type="scientific">Prorocentrum cordatum</name>
    <dbReference type="NCBI Taxonomy" id="2364126"/>
    <lineage>
        <taxon>Eukaryota</taxon>
        <taxon>Sar</taxon>
        <taxon>Alveolata</taxon>
        <taxon>Dinophyceae</taxon>
        <taxon>Prorocentrales</taxon>
        <taxon>Prorocentraceae</taxon>
        <taxon>Prorocentrum</taxon>
    </lineage>
</organism>